<evidence type="ECO:0000313" key="13">
    <source>
        <dbReference type="EMBL" id="KAJ5111317.1"/>
    </source>
</evidence>
<evidence type="ECO:0000256" key="11">
    <source>
        <dbReference type="SAM" id="MobiDB-lite"/>
    </source>
</evidence>
<keyword evidence="6 9" id="KW-0067">ATP-binding</keyword>
<dbReference type="SMART" id="SM00220">
    <property type="entry name" value="S_TKc"/>
    <property type="match status" value="1"/>
</dbReference>
<evidence type="ECO:0000256" key="10">
    <source>
        <dbReference type="RuleBase" id="RU000304"/>
    </source>
</evidence>
<organism evidence="13 14">
    <name type="scientific">Penicillium argentinense</name>
    <dbReference type="NCBI Taxonomy" id="1131581"/>
    <lineage>
        <taxon>Eukaryota</taxon>
        <taxon>Fungi</taxon>
        <taxon>Dikarya</taxon>
        <taxon>Ascomycota</taxon>
        <taxon>Pezizomycotina</taxon>
        <taxon>Eurotiomycetes</taxon>
        <taxon>Eurotiomycetidae</taxon>
        <taxon>Eurotiales</taxon>
        <taxon>Aspergillaceae</taxon>
        <taxon>Penicillium</taxon>
    </lineage>
</organism>
<dbReference type="PANTHER" id="PTHR24343">
    <property type="entry name" value="SERINE/THREONINE KINASE"/>
    <property type="match status" value="1"/>
</dbReference>
<dbReference type="GO" id="GO:0005829">
    <property type="term" value="C:cytosol"/>
    <property type="evidence" value="ECO:0007669"/>
    <property type="project" value="TreeGrafter"/>
</dbReference>
<name>A0A9W9KMW3_9EURO</name>
<sequence length="392" mass="44827">MAHSPTNSEIGLENNRRSLPPAYESPAGSRDWSFYPRNGMHCHFQKSPKSKIRMFNKANEAKAKSWLFRGKGKRSNLSDVELKTWKSAFQSGESACESRTLIYQKYGDICDVVGWGSSATILLSRKPQEWHPHIHSFYAIKVFRRLPGVSETAYRRPIDAEFSISSPLRHRNIIRTFELIEIDSGVFGEILEYCSSGDLHTLVAARGQLENEEADCFLKQLMRGINYIHEMGIAHRDLKPENLLLTSNGCLKISDFGTAECFRLAWESDVHMTTTRRGSRPYVSPEQYLSQYFDPRLADIWATAVTYIAMRTGRILWMVATTEDENFRDYIADRQIGRGYFLIEDTCSVASRCVIYSMLNADYTGRPLSNEVLHSQWLQEIEVCTDAENGQV</sequence>
<evidence type="ECO:0000256" key="1">
    <source>
        <dbReference type="ARBA" id="ARBA00012513"/>
    </source>
</evidence>
<dbReference type="GO" id="GO:0004674">
    <property type="term" value="F:protein serine/threonine kinase activity"/>
    <property type="evidence" value="ECO:0007669"/>
    <property type="project" value="UniProtKB-KW"/>
</dbReference>
<dbReference type="PROSITE" id="PS50011">
    <property type="entry name" value="PROTEIN_KINASE_DOM"/>
    <property type="match status" value="1"/>
</dbReference>
<reference evidence="13" key="2">
    <citation type="journal article" date="2023" name="IMA Fungus">
        <title>Comparative genomic study of the Penicillium genus elucidates a diverse pangenome and 15 lateral gene transfer events.</title>
        <authorList>
            <person name="Petersen C."/>
            <person name="Sorensen T."/>
            <person name="Nielsen M.R."/>
            <person name="Sondergaard T.E."/>
            <person name="Sorensen J.L."/>
            <person name="Fitzpatrick D.A."/>
            <person name="Frisvad J.C."/>
            <person name="Nielsen K.L."/>
        </authorList>
    </citation>
    <scope>NUCLEOTIDE SEQUENCE</scope>
    <source>
        <strain evidence="13">IBT 30761</strain>
    </source>
</reference>
<comment type="similarity">
    <text evidence="10">Belongs to the protein kinase superfamily.</text>
</comment>
<evidence type="ECO:0000259" key="12">
    <source>
        <dbReference type="PROSITE" id="PS50011"/>
    </source>
</evidence>
<dbReference type="InterPro" id="IPR011009">
    <property type="entry name" value="Kinase-like_dom_sf"/>
</dbReference>
<dbReference type="InterPro" id="IPR017441">
    <property type="entry name" value="Protein_kinase_ATP_BS"/>
</dbReference>
<dbReference type="GeneID" id="81353325"/>
<keyword evidence="2 10" id="KW-0723">Serine/threonine-protein kinase</keyword>
<dbReference type="PANTHER" id="PTHR24343:SF558">
    <property type="entry name" value="PROTEIN KINASE DOMAIN-CONTAINING PROTEIN"/>
    <property type="match status" value="1"/>
</dbReference>
<dbReference type="SUPFAM" id="SSF56112">
    <property type="entry name" value="Protein kinase-like (PK-like)"/>
    <property type="match status" value="1"/>
</dbReference>
<comment type="catalytic activity">
    <reaction evidence="8">
        <text>L-seryl-[protein] + ATP = O-phospho-L-seryl-[protein] + ADP + H(+)</text>
        <dbReference type="Rhea" id="RHEA:17989"/>
        <dbReference type="Rhea" id="RHEA-COMP:9863"/>
        <dbReference type="Rhea" id="RHEA-COMP:11604"/>
        <dbReference type="ChEBI" id="CHEBI:15378"/>
        <dbReference type="ChEBI" id="CHEBI:29999"/>
        <dbReference type="ChEBI" id="CHEBI:30616"/>
        <dbReference type="ChEBI" id="CHEBI:83421"/>
        <dbReference type="ChEBI" id="CHEBI:456216"/>
        <dbReference type="EC" id="2.7.11.1"/>
    </reaction>
</comment>
<dbReference type="EC" id="2.7.11.1" evidence="1"/>
<keyword evidence="5 13" id="KW-0418">Kinase</keyword>
<gene>
    <name evidence="13" type="ORF">N7532_001852</name>
</gene>
<accession>A0A9W9KMW3</accession>
<protein>
    <recommendedName>
        <fullName evidence="1">non-specific serine/threonine protein kinase</fullName>
        <ecNumber evidence="1">2.7.11.1</ecNumber>
    </recommendedName>
</protein>
<comment type="catalytic activity">
    <reaction evidence="7">
        <text>L-threonyl-[protein] + ATP = O-phospho-L-threonyl-[protein] + ADP + H(+)</text>
        <dbReference type="Rhea" id="RHEA:46608"/>
        <dbReference type="Rhea" id="RHEA-COMP:11060"/>
        <dbReference type="Rhea" id="RHEA-COMP:11605"/>
        <dbReference type="ChEBI" id="CHEBI:15378"/>
        <dbReference type="ChEBI" id="CHEBI:30013"/>
        <dbReference type="ChEBI" id="CHEBI:30616"/>
        <dbReference type="ChEBI" id="CHEBI:61977"/>
        <dbReference type="ChEBI" id="CHEBI:456216"/>
        <dbReference type="EC" id="2.7.11.1"/>
    </reaction>
</comment>
<evidence type="ECO:0000256" key="9">
    <source>
        <dbReference type="PROSITE-ProRule" id="PRU10141"/>
    </source>
</evidence>
<dbReference type="AlphaFoldDB" id="A0A9W9KMW3"/>
<dbReference type="EMBL" id="JAPQKI010000002">
    <property type="protein sequence ID" value="KAJ5111317.1"/>
    <property type="molecule type" value="Genomic_DNA"/>
</dbReference>
<evidence type="ECO:0000256" key="5">
    <source>
        <dbReference type="ARBA" id="ARBA00022777"/>
    </source>
</evidence>
<dbReference type="RefSeq" id="XP_056479387.1">
    <property type="nucleotide sequence ID" value="XM_056614346.1"/>
</dbReference>
<feature type="binding site" evidence="9">
    <location>
        <position position="141"/>
    </location>
    <ligand>
        <name>ATP</name>
        <dbReference type="ChEBI" id="CHEBI:30616"/>
    </ligand>
</feature>
<dbReference type="InterPro" id="IPR008271">
    <property type="entry name" value="Ser/Thr_kinase_AS"/>
</dbReference>
<dbReference type="GO" id="GO:0030003">
    <property type="term" value="P:intracellular monoatomic cation homeostasis"/>
    <property type="evidence" value="ECO:0007669"/>
    <property type="project" value="TreeGrafter"/>
</dbReference>
<evidence type="ECO:0000256" key="2">
    <source>
        <dbReference type="ARBA" id="ARBA00022527"/>
    </source>
</evidence>
<dbReference type="GO" id="GO:0005524">
    <property type="term" value="F:ATP binding"/>
    <property type="evidence" value="ECO:0007669"/>
    <property type="project" value="UniProtKB-UniRule"/>
</dbReference>
<evidence type="ECO:0000256" key="7">
    <source>
        <dbReference type="ARBA" id="ARBA00047899"/>
    </source>
</evidence>
<dbReference type="Pfam" id="PF00069">
    <property type="entry name" value="Pkinase"/>
    <property type="match status" value="1"/>
</dbReference>
<reference evidence="13" key="1">
    <citation type="submission" date="2022-11" db="EMBL/GenBank/DDBJ databases">
        <authorList>
            <person name="Petersen C."/>
        </authorList>
    </citation>
    <scope>NUCLEOTIDE SEQUENCE</scope>
    <source>
        <strain evidence="13">IBT 30761</strain>
    </source>
</reference>
<dbReference type="Gene3D" id="1.10.510.10">
    <property type="entry name" value="Transferase(Phosphotransferase) domain 1"/>
    <property type="match status" value="1"/>
</dbReference>
<dbReference type="InterPro" id="IPR000719">
    <property type="entry name" value="Prot_kinase_dom"/>
</dbReference>
<keyword evidence="4 9" id="KW-0547">Nucleotide-binding</keyword>
<dbReference type="OrthoDB" id="6513151at2759"/>
<keyword evidence="14" id="KW-1185">Reference proteome</keyword>
<keyword evidence="3" id="KW-0808">Transferase</keyword>
<proteinExistence type="inferred from homology"/>
<feature type="domain" description="Protein kinase" evidence="12">
    <location>
        <begin position="107"/>
        <end position="378"/>
    </location>
</feature>
<dbReference type="Proteomes" id="UP001149074">
    <property type="component" value="Unassembled WGS sequence"/>
</dbReference>
<dbReference type="PROSITE" id="PS00108">
    <property type="entry name" value="PROTEIN_KINASE_ST"/>
    <property type="match status" value="1"/>
</dbReference>
<evidence type="ECO:0000256" key="4">
    <source>
        <dbReference type="ARBA" id="ARBA00022741"/>
    </source>
</evidence>
<feature type="region of interest" description="Disordered" evidence="11">
    <location>
        <begin position="1"/>
        <end position="24"/>
    </location>
</feature>
<comment type="caution">
    <text evidence="13">The sequence shown here is derived from an EMBL/GenBank/DDBJ whole genome shotgun (WGS) entry which is preliminary data.</text>
</comment>
<evidence type="ECO:0000256" key="6">
    <source>
        <dbReference type="ARBA" id="ARBA00022840"/>
    </source>
</evidence>
<evidence type="ECO:0000313" key="14">
    <source>
        <dbReference type="Proteomes" id="UP001149074"/>
    </source>
</evidence>
<evidence type="ECO:0000256" key="3">
    <source>
        <dbReference type="ARBA" id="ARBA00022679"/>
    </source>
</evidence>
<evidence type="ECO:0000256" key="8">
    <source>
        <dbReference type="ARBA" id="ARBA00048679"/>
    </source>
</evidence>
<dbReference type="PROSITE" id="PS00107">
    <property type="entry name" value="PROTEIN_KINASE_ATP"/>
    <property type="match status" value="1"/>
</dbReference>